<proteinExistence type="predicted"/>
<sequence length="339" mass="37077">MNSKWIAFFFAVALSLTSLPASAFTLVEDDDFKLSMGGMARVGWVLESDSEGRNQEAFVQFARLYGSMENAWGKGYVSGEGASGNFRLLDAYVELRPSQRLHLRAGIYRRPTALEFAVSASKIPFAQRSMLRALTRARLPGAEVISTLPLGTAALNLRLGWFMPEATERALLPGGDGNYISARANLGFEKGFGINLAYFGLVLADNARIASPDDPTGTTLVQPAPHPHTLDFGLHYWTDTWNVQGEVLLSPNDQDASEELNWGAYVHGQYRLPVFNDMELGPGARYGILNNRGVMTQRVTLGATLFLDGHALKFIPNYDLTFAAGEVGHTGWLALHAGF</sequence>
<accession>A0ABY0CQ31</accession>
<feature type="chain" id="PRO_5047074698" description="Porin" evidence="1">
    <location>
        <begin position="24"/>
        <end position="339"/>
    </location>
</feature>
<dbReference type="EMBL" id="SADD01000011">
    <property type="protein sequence ID" value="RVU42578.1"/>
    <property type="molecule type" value="Genomic_DNA"/>
</dbReference>
<evidence type="ECO:0000313" key="2">
    <source>
        <dbReference type="EMBL" id="RVU42578.1"/>
    </source>
</evidence>
<feature type="signal peptide" evidence="1">
    <location>
        <begin position="1"/>
        <end position="23"/>
    </location>
</feature>
<dbReference type="InterPro" id="IPR023614">
    <property type="entry name" value="Porin_dom_sf"/>
</dbReference>
<comment type="caution">
    <text evidence="2">The sequence shown here is derived from an EMBL/GenBank/DDBJ whole genome shotgun (WGS) entry which is preliminary data.</text>
</comment>
<protein>
    <recommendedName>
        <fullName evidence="4">Porin</fullName>
    </recommendedName>
</protein>
<dbReference type="SUPFAM" id="SSF56935">
    <property type="entry name" value="Porins"/>
    <property type="match status" value="1"/>
</dbReference>
<gene>
    <name evidence="2" type="ORF">EA187_15425</name>
</gene>
<name>A0ABY0CQ31_9DELT</name>
<evidence type="ECO:0008006" key="4">
    <source>
        <dbReference type="Google" id="ProtNLM"/>
    </source>
</evidence>
<dbReference type="Gene3D" id="2.40.160.10">
    <property type="entry name" value="Porin"/>
    <property type="match status" value="1"/>
</dbReference>
<keyword evidence="1" id="KW-0732">Signal</keyword>
<evidence type="ECO:0000256" key="1">
    <source>
        <dbReference type="SAM" id="SignalP"/>
    </source>
</evidence>
<reference evidence="2 3" key="1">
    <citation type="submission" date="2019-01" db="EMBL/GenBank/DDBJ databases">
        <title>Lujinxingia litoralis gen. nov., sp. nov. and Lujinxingia sediminis gen. nov., sp. nov., new members in the order Bradymonadales, isolated from coastal sediment.</title>
        <authorList>
            <person name="Li C.-M."/>
        </authorList>
    </citation>
    <scope>NUCLEOTIDE SEQUENCE [LARGE SCALE GENOMIC DNA]</scope>
    <source>
        <strain evidence="2 3">SEH01</strain>
    </source>
</reference>
<organism evidence="2 3">
    <name type="scientific">Lujinxingia sediminis</name>
    <dbReference type="NCBI Taxonomy" id="2480984"/>
    <lineage>
        <taxon>Bacteria</taxon>
        <taxon>Deltaproteobacteria</taxon>
        <taxon>Bradymonadales</taxon>
        <taxon>Lujinxingiaceae</taxon>
        <taxon>Lujinxingia</taxon>
    </lineage>
</organism>
<keyword evidence="3" id="KW-1185">Reference proteome</keyword>
<dbReference type="Proteomes" id="UP000282926">
    <property type="component" value="Unassembled WGS sequence"/>
</dbReference>
<evidence type="ECO:0000313" key="3">
    <source>
        <dbReference type="Proteomes" id="UP000282926"/>
    </source>
</evidence>
<dbReference type="RefSeq" id="WP_115603654.1">
    <property type="nucleotide sequence ID" value="NZ_SADD01000011.1"/>
</dbReference>